<keyword evidence="1" id="KW-0808">Transferase</keyword>
<dbReference type="SUPFAM" id="SSF53756">
    <property type="entry name" value="UDP-Glycosyltransferase/glycogen phosphorylase"/>
    <property type="match status" value="1"/>
</dbReference>
<sequence length="407" mass="46391">MINSTSSVSAGKNRPIVVFGEDWGAHPSSTQHLIKVLGQTRSIIWFNSIGLRKPKFTRHDLFRLYNKVKSFLFAQNKHDEVNVHNSSHFVIINPLVIPCADSWLALKVSKYILQYQFRIACKKLAISNPIIWTSLPTSVDYLELFGNAPCVYYCGDDFSSLAGVDHEFVAKKELELIEKSNYIFTASEKLQEKFPRDKVVNIPHGVNFSLFSERVNITPSDLPQGKPIAGFYGSISTWLDQNLLVQTITALPHWSFVFIGELSCNVDKLKHFPNVYFLGEKPHTELPKYIQNWNVAILPFVNNKQIQMCNPLKLREYIASGTPIVTTDFNALNGYRKYLQISSSAKPFYQAILLANAEITPVVNFDKLEDINDLLALTQVKQCRKACVKDESWENRAMDVQRYLVMC</sequence>
<reference evidence="1 2" key="1">
    <citation type="submission" date="2017-06" db="EMBL/GenBank/DDBJ databases">
        <title>Whole Genome Sequences of Colwellia marinimaniae MTCD1.</title>
        <authorList>
            <person name="Kusumoto H."/>
            <person name="Inoue M."/>
            <person name="Tanikawa K."/>
            <person name="Maeji H."/>
            <person name="Cameron J.H."/>
            <person name="Bartlett D.H."/>
        </authorList>
    </citation>
    <scope>NUCLEOTIDE SEQUENCE [LARGE SCALE GENOMIC DNA]</scope>
    <source>
        <strain evidence="1 2">MTCD1</strain>
    </source>
</reference>
<keyword evidence="2" id="KW-1185">Reference proteome</keyword>
<dbReference type="EMBL" id="BDQM01000033">
    <property type="protein sequence ID" value="GAW97403.1"/>
    <property type="molecule type" value="Genomic_DNA"/>
</dbReference>
<dbReference type="GO" id="GO:0016757">
    <property type="term" value="F:glycosyltransferase activity"/>
    <property type="evidence" value="ECO:0007669"/>
    <property type="project" value="UniProtKB-KW"/>
</dbReference>
<dbReference type="Gene3D" id="3.40.50.2000">
    <property type="entry name" value="Glycogen Phosphorylase B"/>
    <property type="match status" value="1"/>
</dbReference>
<dbReference type="Proteomes" id="UP000197068">
    <property type="component" value="Unassembled WGS sequence"/>
</dbReference>
<evidence type="ECO:0000313" key="2">
    <source>
        <dbReference type="Proteomes" id="UP000197068"/>
    </source>
</evidence>
<protein>
    <submittedName>
        <fullName evidence="1">Glycosyl transferase</fullName>
        <ecNumber evidence="1">2.4.1.-</ecNumber>
    </submittedName>
</protein>
<gene>
    <name evidence="1" type="primary">sypN</name>
    <name evidence="1" type="ORF">MTCD1_03030</name>
</gene>
<dbReference type="Gene3D" id="3.40.50.11010">
    <property type="match status" value="1"/>
</dbReference>
<dbReference type="PANTHER" id="PTHR12526:SF630">
    <property type="entry name" value="GLYCOSYLTRANSFERASE"/>
    <property type="match status" value="1"/>
</dbReference>
<dbReference type="EC" id="2.4.1.-" evidence="1"/>
<name>A0ABQ0MYF8_9GAMM</name>
<keyword evidence="1" id="KW-0328">Glycosyltransferase</keyword>
<organism evidence="1 2">
    <name type="scientific">Colwellia marinimaniae</name>
    <dbReference type="NCBI Taxonomy" id="1513592"/>
    <lineage>
        <taxon>Bacteria</taxon>
        <taxon>Pseudomonadati</taxon>
        <taxon>Pseudomonadota</taxon>
        <taxon>Gammaproteobacteria</taxon>
        <taxon>Alteromonadales</taxon>
        <taxon>Colwelliaceae</taxon>
        <taxon>Colwellia</taxon>
    </lineage>
</organism>
<dbReference type="Pfam" id="PF13692">
    <property type="entry name" value="Glyco_trans_1_4"/>
    <property type="match status" value="1"/>
</dbReference>
<accession>A0ABQ0MYF8</accession>
<dbReference type="PANTHER" id="PTHR12526">
    <property type="entry name" value="GLYCOSYLTRANSFERASE"/>
    <property type="match status" value="1"/>
</dbReference>
<evidence type="ECO:0000313" key="1">
    <source>
        <dbReference type="EMBL" id="GAW97403.1"/>
    </source>
</evidence>
<dbReference type="RefSeq" id="WP_057180467.1">
    <property type="nucleotide sequence ID" value="NZ_BDQM01000033.1"/>
</dbReference>
<comment type="caution">
    <text evidence="1">The sequence shown here is derived from an EMBL/GenBank/DDBJ whole genome shotgun (WGS) entry which is preliminary data.</text>
</comment>
<proteinExistence type="predicted"/>